<dbReference type="Proteomes" id="UP000318741">
    <property type="component" value="Chromosome"/>
</dbReference>
<evidence type="ECO:0000256" key="2">
    <source>
        <dbReference type="ARBA" id="ARBA00022490"/>
    </source>
</evidence>
<proteinExistence type="predicted"/>
<dbReference type="KEGG" id="acaf:CA12_17780"/>
<dbReference type="GO" id="GO:0016891">
    <property type="term" value="F:RNA endonuclease activity producing 5'-phosphomonoesters, hydrolytic mechanism"/>
    <property type="evidence" value="ECO:0007669"/>
    <property type="project" value="TreeGrafter"/>
</dbReference>
<accession>A0A517P8I5</accession>
<dbReference type="InterPro" id="IPR014048">
    <property type="entry name" value="MethylDNA_cys_MeTrfase_DNA-bd"/>
</dbReference>
<dbReference type="Pfam" id="PF04493">
    <property type="entry name" value="Endonuclease_5"/>
    <property type="match status" value="1"/>
</dbReference>
<protein>
    <submittedName>
        <fullName evidence="8">Endonuclease V</fullName>
        <ecNumber evidence="8">3.1.21.7</ecNumber>
    </submittedName>
</protein>
<dbReference type="InterPro" id="IPR036217">
    <property type="entry name" value="MethylDNA_cys_MeTrfase_DNAb"/>
</dbReference>
<dbReference type="AlphaFoldDB" id="A0A517P8I5"/>
<gene>
    <name evidence="8" type="primary">nfi</name>
    <name evidence="8" type="ORF">CA12_17780</name>
</gene>
<organism evidence="8 9">
    <name type="scientific">Alienimonas californiensis</name>
    <dbReference type="NCBI Taxonomy" id="2527989"/>
    <lineage>
        <taxon>Bacteria</taxon>
        <taxon>Pseudomonadati</taxon>
        <taxon>Planctomycetota</taxon>
        <taxon>Planctomycetia</taxon>
        <taxon>Planctomycetales</taxon>
        <taxon>Planctomycetaceae</taxon>
        <taxon>Alienimonas</taxon>
    </lineage>
</organism>
<keyword evidence="2" id="KW-0963">Cytoplasm</keyword>
<dbReference type="GO" id="GO:0043737">
    <property type="term" value="F:deoxyribonuclease V activity"/>
    <property type="evidence" value="ECO:0007669"/>
    <property type="project" value="UniProtKB-EC"/>
</dbReference>
<dbReference type="OrthoDB" id="9790916at2"/>
<evidence type="ECO:0000256" key="4">
    <source>
        <dbReference type="ARBA" id="ARBA00022759"/>
    </source>
</evidence>
<keyword evidence="5" id="KW-0227">DNA damage</keyword>
<dbReference type="InterPro" id="IPR036388">
    <property type="entry name" value="WH-like_DNA-bd_sf"/>
</dbReference>
<keyword evidence="3" id="KW-0540">Nuclease</keyword>
<dbReference type="SUPFAM" id="SSF46767">
    <property type="entry name" value="Methylated DNA-protein cysteine methyltransferase, C-terminal domain"/>
    <property type="match status" value="1"/>
</dbReference>
<dbReference type="Gene3D" id="3.30.2170.10">
    <property type="entry name" value="archaeoglobus fulgidus dsm 4304 superfamily"/>
    <property type="match status" value="1"/>
</dbReference>
<dbReference type="InterPro" id="IPR007581">
    <property type="entry name" value="Endonuclease-V"/>
</dbReference>
<keyword evidence="9" id="KW-1185">Reference proteome</keyword>
<dbReference type="PANTHER" id="PTHR28511">
    <property type="entry name" value="ENDONUCLEASE V"/>
    <property type="match status" value="1"/>
</dbReference>
<dbReference type="GO" id="GO:0005737">
    <property type="term" value="C:cytoplasm"/>
    <property type="evidence" value="ECO:0007669"/>
    <property type="project" value="UniProtKB-SubCell"/>
</dbReference>
<dbReference type="GO" id="GO:0006281">
    <property type="term" value="P:DNA repair"/>
    <property type="evidence" value="ECO:0007669"/>
    <property type="project" value="InterPro"/>
</dbReference>
<dbReference type="PANTHER" id="PTHR28511:SF1">
    <property type="entry name" value="ENDONUCLEASE V"/>
    <property type="match status" value="1"/>
</dbReference>
<sequence length="313" mass="33120">MHPFALTSPDLTSALAALLRTVPAGRATTFGDLAGALGAKSAAVWVGTVCRRPPDGWDDVPTWRAVRASGECVLPGQAERLRAEGAPVEDARVELNRVRYADFPPDGPLHALKTEQDALAERVVLQDEPTAPGPIGAVDVAYPSPGTARAAYVEMTPDADEPTFSLAVESAAPFPYVSGFLTYRELPAYAALTERLGEAGRAPALLLVDGNGILHPRLGGVACGLGVLADVPTIGVAKKQLCGAVREDAWIELAGEVVGARIANPHIPRGKPVFVSPGHRVTVETAVRTATSWFRDHRLPEPLWRADRLSKTG</sequence>
<dbReference type="EC" id="3.1.21.7" evidence="8"/>
<keyword evidence="4 8" id="KW-0255">Endonuclease</keyword>
<dbReference type="Pfam" id="PF01035">
    <property type="entry name" value="DNA_binding_1"/>
    <property type="match status" value="1"/>
</dbReference>
<feature type="domain" description="Methylated-DNA-[protein]-cysteine S-methyltransferase DNA binding" evidence="7">
    <location>
        <begin position="15"/>
        <end position="75"/>
    </location>
</feature>
<comment type="subcellular location">
    <subcellularLocation>
        <location evidence="1">Cytoplasm</location>
    </subcellularLocation>
</comment>
<evidence type="ECO:0000313" key="9">
    <source>
        <dbReference type="Proteomes" id="UP000318741"/>
    </source>
</evidence>
<evidence type="ECO:0000256" key="3">
    <source>
        <dbReference type="ARBA" id="ARBA00022722"/>
    </source>
</evidence>
<evidence type="ECO:0000256" key="5">
    <source>
        <dbReference type="ARBA" id="ARBA00022763"/>
    </source>
</evidence>
<evidence type="ECO:0000256" key="6">
    <source>
        <dbReference type="ARBA" id="ARBA00022801"/>
    </source>
</evidence>
<evidence type="ECO:0000313" key="8">
    <source>
        <dbReference type="EMBL" id="QDT15688.1"/>
    </source>
</evidence>
<dbReference type="GO" id="GO:0003727">
    <property type="term" value="F:single-stranded RNA binding"/>
    <property type="evidence" value="ECO:0007669"/>
    <property type="project" value="TreeGrafter"/>
</dbReference>
<name>A0A517P8I5_9PLAN</name>
<dbReference type="CDD" id="cd06559">
    <property type="entry name" value="Endonuclease_V"/>
    <property type="match status" value="1"/>
</dbReference>
<evidence type="ECO:0000259" key="7">
    <source>
        <dbReference type="Pfam" id="PF01035"/>
    </source>
</evidence>
<dbReference type="Gene3D" id="1.10.10.10">
    <property type="entry name" value="Winged helix-like DNA-binding domain superfamily/Winged helix DNA-binding domain"/>
    <property type="match status" value="1"/>
</dbReference>
<keyword evidence="6 8" id="KW-0378">Hydrolase</keyword>
<reference evidence="8 9" key="1">
    <citation type="submission" date="2019-02" db="EMBL/GenBank/DDBJ databases">
        <title>Deep-cultivation of Planctomycetes and their phenomic and genomic characterization uncovers novel biology.</title>
        <authorList>
            <person name="Wiegand S."/>
            <person name="Jogler M."/>
            <person name="Boedeker C."/>
            <person name="Pinto D."/>
            <person name="Vollmers J."/>
            <person name="Rivas-Marin E."/>
            <person name="Kohn T."/>
            <person name="Peeters S.H."/>
            <person name="Heuer A."/>
            <person name="Rast P."/>
            <person name="Oberbeckmann S."/>
            <person name="Bunk B."/>
            <person name="Jeske O."/>
            <person name="Meyerdierks A."/>
            <person name="Storesund J.E."/>
            <person name="Kallscheuer N."/>
            <person name="Luecker S."/>
            <person name="Lage O.M."/>
            <person name="Pohl T."/>
            <person name="Merkel B.J."/>
            <person name="Hornburger P."/>
            <person name="Mueller R.-W."/>
            <person name="Bruemmer F."/>
            <person name="Labrenz M."/>
            <person name="Spormann A.M."/>
            <person name="Op den Camp H."/>
            <person name="Overmann J."/>
            <person name="Amann R."/>
            <person name="Jetten M.S.M."/>
            <person name="Mascher T."/>
            <person name="Medema M.H."/>
            <person name="Devos D.P."/>
            <person name="Kaster A.-K."/>
            <person name="Ovreas L."/>
            <person name="Rohde M."/>
            <person name="Galperin M.Y."/>
            <person name="Jogler C."/>
        </authorList>
    </citation>
    <scope>NUCLEOTIDE SEQUENCE [LARGE SCALE GENOMIC DNA]</scope>
    <source>
        <strain evidence="8 9">CA12</strain>
    </source>
</reference>
<dbReference type="EMBL" id="CP036265">
    <property type="protein sequence ID" value="QDT15688.1"/>
    <property type="molecule type" value="Genomic_DNA"/>
</dbReference>
<evidence type="ECO:0000256" key="1">
    <source>
        <dbReference type="ARBA" id="ARBA00004496"/>
    </source>
</evidence>
<dbReference type="RefSeq" id="WP_145358597.1">
    <property type="nucleotide sequence ID" value="NZ_CP036265.1"/>
</dbReference>